<dbReference type="SMART" id="SM00448">
    <property type="entry name" value="REC"/>
    <property type="match status" value="1"/>
</dbReference>
<dbReference type="InterPro" id="IPR016032">
    <property type="entry name" value="Sig_transdc_resp-reg_C-effctor"/>
</dbReference>
<feature type="domain" description="HTH luxR-type" evidence="4">
    <location>
        <begin position="159"/>
        <end position="224"/>
    </location>
</feature>
<dbReference type="InterPro" id="IPR039420">
    <property type="entry name" value="WalR-like"/>
</dbReference>
<feature type="modified residue" description="4-aspartylphosphate" evidence="3">
    <location>
        <position position="54"/>
    </location>
</feature>
<evidence type="ECO:0000256" key="2">
    <source>
        <dbReference type="ARBA" id="ARBA00023125"/>
    </source>
</evidence>
<protein>
    <submittedName>
        <fullName evidence="6">Response regulator transcription factor</fullName>
    </submittedName>
</protein>
<evidence type="ECO:0000313" key="6">
    <source>
        <dbReference type="EMBL" id="MDB9540643.1"/>
    </source>
</evidence>
<name>A0ABT5AV88_9CYAN</name>
<dbReference type="SUPFAM" id="SSF46894">
    <property type="entry name" value="C-terminal effector domain of the bipartite response regulators"/>
    <property type="match status" value="1"/>
</dbReference>
<dbReference type="CDD" id="cd17535">
    <property type="entry name" value="REC_NarL-like"/>
    <property type="match status" value="1"/>
</dbReference>
<evidence type="ECO:0000256" key="1">
    <source>
        <dbReference type="ARBA" id="ARBA00022553"/>
    </source>
</evidence>
<evidence type="ECO:0000256" key="3">
    <source>
        <dbReference type="PROSITE-ProRule" id="PRU00169"/>
    </source>
</evidence>
<sequence>MITILLVEDEHLIRQGLKVLLQSDADLQVVGEAENGIQAIEQVEILNPDIVIMDINMPEMDGISATQIITQRFTRTKVIILSSFDDQYYVHQAIKYNASAYLLKNISLEDLVNSIRLVIKGYTEFSPGVLQPSTFSFQNITQLSKLSKLDLPTNGNIQLTPELNKLSKREREVLCLIIIGYTNRQIAEKLFISERTVKNHVTRILSCLNVSSRIDAAKLASPFLSILSNSSKNLYQ</sequence>
<keyword evidence="7" id="KW-1185">Reference proteome</keyword>
<keyword evidence="2" id="KW-0238">DNA-binding</keyword>
<gene>
    <name evidence="6" type="ORF">PN457_13435</name>
</gene>
<dbReference type="InterPro" id="IPR011006">
    <property type="entry name" value="CheY-like_superfamily"/>
</dbReference>
<dbReference type="CDD" id="cd06170">
    <property type="entry name" value="LuxR_C_like"/>
    <property type="match status" value="1"/>
</dbReference>
<proteinExistence type="predicted"/>
<dbReference type="Proteomes" id="UP001212499">
    <property type="component" value="Unassembled WGS sequence"/>
</dbReference>
<dbReference type="PROSITE" id="PS50043">
    <property type="entry name" value="HTH_LUXR_2"/>
    <property type="match status" value="1"/>
</dbReference>
<evidence type="ECO:0000313" key="7">
    <source>
        <dbReference type="Proteomes" id="UP001212499"/>
    </source>
</evidence>
<dbReference type="PANTHER" id="PTHR43214">
    <property type="entry name" value="TWO-COMPONENT RESPONSE REGULATOR"/>
    <property type="match status" value="1"/>
</dbReference>
<dbReference type="InterPro" id="IPR000792">
    <property type="entry name" value="Tscrpt_reg_LuxR_C"/>
</dbReference>
<dbReference type="Pfam" id="PF00196">
    <property type="entry name" value="GerE"/>
    <property type="match status" value="1"/>
</dbReference>
<dbReference type="InterPro" id="IPR001789">
    <property type="entry name" value="Sig_transdc_resp-reg_receiver"/>
</dbReference>
<evidence type="ECO:0000259" key="5">
    <source>
        <dbReference type="PROSITE" id="PS50110"/>
    </source>
</evidence>
<dbReference type="SUPFAM" id="SSF52172">
    <property type="entry name" value="CheY-like"/>
    <property type="match status" value="1"/>
</dbReference>
<dbReference type="EMBL" id="JAQMUH010000150">
    <property type="protein sequence ID" value="MDB9540643.1"/>
    <property type="molecule type" value="Genomic_DNA"/>
</dbReference>
<dbReference type="InterPro" id="IPR058245">
    <property type="entry name" value="NreC/VraR/RcsB-like_REC"/>
</dbReference>
<dbReference type="Gene3D" id="3.40.50.2300">
    <property type="match status" value="1"/>
</dbReference>
<feature type="domain" description="Response regulatory" evidence="5">
    <location>
        <begin position="3"/>
        <end position="119"/>
    </location>
</feature>
<dbReference type="PRINTS" id="PR00038">
    <property type="entry name" value="HTHLUXR"/>
</dbReference>
<reference evidence="6 7" key="1">
    <citation type="submission" date="2023-01" db="EMBL/GenBank/DDBJ databases">
        <title>Genomes from the Australian National Cyanobacteria Reference Collection.</title>
        <authorList>
            <person name="Willis A."/>
            <person name="Lee E.M.F."/>
        </authorList>
    </citation>
    <scope>NUCLEOTIDE SEQUENCE [LARGE SCALE GENOMIC DNA]</scope>
    <source>
        <strain evidence="6 7">CS-1033</strain>
    </source>
</reference>
<comment type="caution">
    <text evidence="6">The sequence shown here is derived from an EMBL/GenBank/DDBJ whole genome shotgun (WGS) entry which is preliminary data.</text>
</comment>
<dbReference type="RefSeq" id="WP_271733887.1">
    <property type="nucleotide sequence ID" value="NZ_JANQDP010000157.1"/>
</dbReference>
<dbReference type="Pfam" id="PF00072">
    <property type="entry name" value="Response_reg"/>
    <property type="match status" value="1"/>
</dbReference>
<keyword evidence="1 3" id="KW-0597">Phosphoprotein</keyword>
<evidence type="ECO:0000259" key="4">
    <source>
        <dbReference type="PROSITE" id="PS50043"/>
    </source>
</evidence>
<dbReference type="SMART" id="SM00421">
    <property type="entry name" value="HTH_LUXR"/>
    <property type="match status" value="1"/>
</dbReference>
<organism evidence="6 7">
    <name type="scientific">Anabaenopsis arnoldii</name>
    <dbReference type="NCBI Taxonomy" id="2152938"/>
    <lineage>
        <taxon>Bacteria</taxon>
        <taxon>Bacillati</taxon>
        <taxon>Cyanobacteriota</taxon>
        <taxon>Cyanophyceae</taxon>
        <taxon>Nostocales</taxon>
        <taxon>Nodulariaceae</taxon>
        <taxon>Anabaenopsis</taxon>
    </lineage>
</organism>
<dbReference type="PROSITE" id="PS50110">
    <property type="entry name" value="RESPONSE_REGULATORY"/>
    <property type="match status" value="1"/>
</dbReference>
<accession>A0ABT5AV88</accession>
<dbReference type="PANTHER" id="PTHR43214:SF43">
    <property type="entry name" value="TWO-COMPONENT RESPONSE REGULATOR"/>
    <property type="match status" value="1"/>
</dbReference>